<proteinExistence type="predicted"/>
<dbReference type="Proteomes" id="UP000199024">
    <property type="component" value="Unassembled WGS sequence"/>
</dbReference>
<feature type="transmembrane region" description="Helical" evidence="1">
    <location>
        <begin position="100"/>
        <end position="121"/>
    </location>
</feature>
<dbReference type="PANTHER" id="PTHR14969">
    <property type="entry name" value="SPHINGOSINE-1-PHOSPHATE PHOSPHOHYDROLASE"/>
    <property type="match status" value="1"/>
</dbReference>
<gene>
    <name evidence="3" type="ORF">SAMN05421771_1250</name>
</gene>
<dbReference type="InterPro" id="IPR036938">
    <property type="entry name" value="PAP2/HPO_sf"/>
</dbReference>
<dbReference type="CDD" id="cd03392">
    <property type="entry name" value="PAP2_like_2"/>
    <property type="match status" value="1"/>
</dbReference>
<feature type="transmembrane region" description="Helical" evidence="1">
    <location>
        <begin position="141"/>
        <end position="160"/>
    </location>
</feature>
<keyword evidence="1" id="KW-0472">Membrane</keyword>
<feature type="transmembrane region" description="Helical" evidence="1">
    <location>
        <begin position="198"/>
        <end position="219"/>
    </location>
</feature>
<keyword evidence="1" id="KW-1133">Transmembrane helix</keyword>
<dbReference type="InterPro" id="IPR000326">
    <property type="entry name" value="PAP2/HPO"/>
</dbReference>
<dbReference type="SUPFAM" id="SSF48317">
    <property type="entry name" value="Acid phosphatase/Vanadium-dependent haloperoxidase"/>
    <property type="match status" value="1"/>
</dbReference>
<feature type="transmembrane region" description="Helical" evidence="1">
    <location>
        <begin position="15"/>
        <end position="34"/>
    </location>
</feature>
<feature type="domain" description="Phosphatidic acid phosphatase type 2/haloperoxidase" evidence="2">
    <location>
        <begin position="100"/>
        <end position="213"/>
    </location>
</feature>
<keyword evidence="1" id="KW-0812">Transmembrane</keyword>
<dbReference type="Gene3D" id="1.20.144.10">
    <property type="entry name" value="Phosphatidic acid phosphatase type 2/haloperoxidase"/>
    <property type="match status" value="2"/>
</dbReference>
<keyword evidence="4" id="KW-1185">Reference proteome</keyword>
<name>A0A1I6LTE1_9BACT</name>
<dbReference type="STRING" id="474950.SAMN05421771_1250"/>
<dbReference type="Pfam" id="PF01569">
    <property type="entry name" value="PAP2"/>
    <property type="match status" value="1"/>
</dbReference>
<dbReference type="EMBL" id="FOZL01000001">
    <property type="protein sequence ID" value="SFS06757.1"/>
    <property type="molecule type" value="Genomic_DNA"/>
</dbReference>
<evidence type="ECO:0000256" key="1">
    <source>
        <dbReference type="SAM" id="Phobius"/>
    </source>
</evidence>
<evidence type="ECO:0000259" key="2">
    <source>
        <dbReference type="SMART" id="SM00014"/>
    </source>
</evidence>
<dbReference type="SMART" id="SM00014">
    <property type="entry name" value="acidPPc"/>
    <property type="match status" value="1"/>
</dbReference>
<organism evidence="3 4">
    <name type="scientific">Granulicella pectinivorans</name>
    <dbReference type="NCBI Taxonomy" id="474950"/>
    <lineage>
        <taxon>Bacteria</taxon>
        <taxon>Pseudomonadati</taxon>
        <taxon>Acidobacteriota</taxon>
        <taxon>Terriglobia</taxon>
        <taxon>Terriglobales</taxon>
        <taxon>Acidobacteriaceae</taxon>
        <taxon>Granulicella</taxon>
    </lineage>
</organism>
<sequence>MILSKRITPEKRRTFFLVLVAGLVAAGLLLFLFAKIHEDISHPRLEGIDRGILAWIHARDTPWLTALAKTLSFIGSPMTLIPVIVIASAVLWMRDFRRDALLVLMSMGGGGLLDTVLKLHYRRTRPDVPWAFVHERSFSFPSGHSVMAVVLYGVLTYLLMQYERAVWERVGLVAGSVVLISGIGLSRIYLGVHYPSDVLAGYVVGTVWVMAVMAADWTIRRDEGI</sequence>
<reference evidence="3 4" key="1">
    <citation type="submission" date="2016-10" db="EMBL/GenBank/DDBJ databases">
        <authorList>
            <person name="de Groot N.N."/>
        </authorList>
    </citation>
    <scope>NUCLEOTIDE SEQUENCE [LARGE SCALE GENOMIC DNA]</scope>
    <source>
        <strain evidence="3 4">DSM 21001</strain>
    </source>
</reference>
<dbReference type="OrthoDB" id="9789113at2"/>
<feature type="transmembrane region" description="Helical" evidence="1">
    <location>
        <begin position="172"/>
        <end position="192"/>
    </location>
</feature>
<evidence type="ECO:0000313" key="3">
    <source>
        <dbReference type="EMBL" id="SFS06757.1"/>
    </source>
</evidence>
<evidence type="ECO:0000313" key="4">
    <source>
        <dbReference type="Proteomes" id="UP000199024"/>
    </source>
</evidence>
<feature type="transmembrane region" description="Helical" evidence="1">
    <location>
        <begin position="71"/>
        <end position="93"/>
    </location>
</feature>
<dbReference type="RefSeq" id="WP_089837598.1">
    <property type="nucleotide sequence ID" value="NZ_FOZL01000001.1"/>
</dbReference>
<accession>A0A1I6LTE1</accession>
<protein>
    <submittedName>
        <fullName evidence="3">Undecaprenyl-diphosphatase</fullName>
    </submittedName>
</protein>
<dbReference type="PANTHER" id="PTHR14969:SF13">
    <property type="entry name" value="AT30094P"/>
    <property type="match status" value="1"/>
</dbReference>
<dbReference type="AlphaFoldDB" id="A0A1I6LTE1"/>